<evidence type="ECO:0000313" key="15">
    <source>
        <dbReference type="Proteomes" id="UP001347796"/>
    </source>
</evidence>
<dbReference type="InterPro" id="IPR013780">
    <property type="entry name" value="Glyco_hydro_b"/>
</dbReference>
<organism evidence="14 15">
    <name type="scientific">Patella caerulea</name>
    <name type="common">Rayed Mediterranean limpet</name>
    <dbReference type="NCBI Taxonomy" id="87958"/>
    <lineage>
        <taxon>Eukaryota</taxon>
        <taxon>Metazoa</taxon>
        <taxon>Spiralia</taxon>
        <taxon>Lophotrochozoa</taxon>
        <taxon>Mollusca</taxon>
        <taxon>Gastropoda</taxon>
        <taxon>Patellogastropoda</taxon>
        <taxon>Patelloidea</taxon>
        <taxon>Patellidae</taxon>
        <taxon>Patella</taxon>
    </lineage>
</organism>
<dbReference type="PANTHER" id="PTHR10030:SF37">
    <property type="entry name" value="ALPHA-L-FUCOSIDASE-RELATED"/>
    <property type="match status" value="1"/>
</dbReference>
<evidence type="ECO:0000256" key="5">
    <source>
        <dbReference type="ARBA" id="ARBA00011881"/>
    </source>
</evidence>
<comment type="subunit">
    <text evidence="5">Homotetramer.</text>
</comment>
<dbReference type="Proteomes" id="UP001347796">
    <property type="component" value="Unassembled WGS sequence"/>
</dbReference>
<keyword evidence="7 11" id="KW-0732">Signal</keyword>
<dbReference type="GO" id="GO:0016139">
    <property type="term" value="P:glycoside catabolic process"/>
    <property type="evidence" value="ECO:0007669"/>
    <property type="project" value="TreeGrafter"/>
</dbReference>
<comment type="similarity">
    <text evidence="4 11">Belongs to the glycosyl hydrolase 29 family.</text>
</comment>
<dbReference type="InterPro" id="IPR016286">
    <property type="entry name" value="FUC_metazoa-typ"/>
</dbReference>
<evidence type="ECO:0000259" key="12">
    <source>
        <dbReference type="Pfam" id="PF01120"/>
    </source>
</evidence>
<dbReference type="Pfam" id="PF16757">
    <property type="entry name" value="Fucosidase_C"/>
    <property type="match status" value="1"/>
</dbReference>
<dbReference type="InterPro" id="IPR000933">
    <property type="entry name" value="Glyco_hydro_29"/>
</dbReference>
<evidence type="ECO:0000256" key="6">
    <source>
        <dbReference type="ARBA" id="ARBA00012662"/>
    </source>
</evidence>
<dbReference type="Pfam" id="PF01120">
    <property type="entry name" value="Alpha_L_fucos"/>
    <property type="match status" value="1"/>
</dbReference>
<evidence type="ECO:0000256" key="4">
    <source>
        <dbReference type="ARBA" id="ARBA00007951"/>
    </source>
</evidence>
<comment type="caution">
    <text evidence="14">The sequence shown here is derived from an EMBL/GenBank/DDBJ whole genome shotgun (WGS) entry which is preliminary data.</text>
</comment>
<evidence type="ECO:0000256" key="8">
    <source>
        <dbReference type="ARBA" id="ARBA00022801"/>
    </source>
</evidence>
<evidence type="ECO:0000256" key="1">
    <source>
        <dbReference type="ARBA" id="ARBA00000321"/>
    </source>
</evidence>
<dbReference type="EMBL" id="JAZGQO010000010">
    <property type="protein sequence ID" value="KAK6176169.1"/>
    <property type="molecule type" value="Genomic_DNA"/>
</dbReference>
<feature type="domain" description="Glycoside hydrolase family 29 N-terminal" evidence="12">
    <location>
        <begin position="19"/>
        <end position="352"/>
    </location>
</feature>
<keyword evidence="15" id="KW-1185">Reference proteome</keyword>
<dbReference type="GO" id="GO:0004560">
    <property type="term" value="F:alpha-L-fucosidase activity"/>
    <property type="evidence" value="ECO:0007669"/>
    <property type="project" value="UniProtKB-EC"/>
</dbReference>
<sequence>MSPRTVLTFCAFFVSVLGARYDPTWDSIDSRPLPAWYDEAKLGIFIHWGVFSVPSINSEWFWERWLGSRTPEVVNFMKNNYRPDFTYADFAPQFTAEFFDANQWADMFSASGAEYVVFVSKHHEGYTNWPSNHSFNWNSMAVGPKRDIVGELAAAIKTNTSIHFGLYHSLFEWFHPLYLQDKENNFSTQNFVIDKTMPELYELVNTYKPDVIWSDGDWEASSDYWQSKQFLSWLYTDSPVKDTVVTNDRWGSDSTCHHGGFFTCQDRYQPGKLQPRKWENAMTIDKRSWGYRRNAPLSDYLSTQELLATFIETVSFGGNMLMNVGPTKEGTIHPIFEERLRDVGAWLNVNGEAIRSSRPWTSQNDTITPHVWYTMKNSDVYAILLDWPTGSTLSLGAPMTQTGTTVQLLGYSGNFMWKARSGRGIDITIPPISANKIPCKWAWTFKLSGLATMY</sequence>
<feature type="signal peptide" evidence="11">
    <location>
        <begin position="1"/>
        <end position="18"/>
    </location>
</feature>
<accession>A0AAN8JH15</accession>
<proteinExistence type="inferred from homology"/>
<comment type="function">
    <text evidence="3">Alpha-L-fucosidase is responsible for hydrolyzing the alpha-1,6-linked fucose joined to the reducing-end N-acetylglucosamine of the carbohydrate moieties of glycoproteins.</text>
</comment>
<gene>
    <name evidence="14" type="ORF">SNE40_014500</name>
</gene>
<feature type="chain" id="PRO_5042675221" description="alpha-L-fucosidase" evidence="11">
    <location>
        <begin position="19"/>
        <end position="454"/>
    </location>
</feature>
<evidence type="ECO:0000256" key="3">
    <source>
        <dbReference type="ARBA" id="ARBA00004071"/>
    </source>
</evidence>
<comment type="catalytic activity">
    <reaction evidence="2">
        <text>a neolactoside IV(2)-alpha-Fuc-nLc4Cer(d18:0) + H2O = a neolactoside nLc4Cer(d18:0) + L-fucose</text>
        <dbReference type="Rhea" id="RHEA:49308"/>
        <dbReference type="ChEBI" id="CHEBI:2181"/>
        <dbReference type="ChEBI" id="CHEBI:15377"/>
        <dbReference type="ChEBI" id="CHEBI:91119"/>
        <dbReference type="ChEBI" id="CHEBI:91121"/>
    </reaction>
    <physiologicalReaction direction="left-to-right" evidence="2">
        <dbReference type="Rhea" id="RHEA:49309"/>
    </physiologicalReaction>
</comment>
<dbReference type="AlphaFoldDB" id="A0AAN8JH15"/>
<dbReference type="InterPro" id="IPR057739">
    <property type="entry name" value="Glyco_hydro_29_N"/>
</dbReference>
<dbReference type="SMART" id="SM00812">
    <property type="entry name" value="Alpha_L_fucos"/>
    <property type="match status" value="1"/>
</dbReference>
<evidence type="ECO:0000256" key="11">
    <source>
        <dbReference type="PIRNR" id="PIRNR001092"/>
    </source>
</evidence>
<evidence type="ECO:0000256" key="2">
    <source>
        <dbReference type="ARBA" id="ARBA00000419"/>
    </source>
</evidence>
<evidence type="ECO:0000256" key="9">
    <source>
        <dbReference type="ARBA" id="ARBA00023180"/>
    </source>
</evidence>
<dbReference type="PANTHER" id="PTHR10030">
    <property type="entry name" value="ALPHA-L-FUCOSIDASE"/>
    <property type="match status" value="1"/>
</dbReference>
<evidence type="ECO:0000313" key="14">
    <source>
        <dbReference type="EMBL" id="KAK6176169.1"/>
    </source>
</evidence>
<dbReference type="InterPro" id="IPR017853">
    <property type="entry name" value="GH"/>
</dbReference>
<comment type="catalytic activity">
    <reaction evidence="1">
        <text>a neolactoside IV(2)-alpha-Fuc-nLc4Cer(d18:1(4E)) + H2O = a neolactoside nLc4Cer(d18:1(4E)) + L-fucose</text>
        <dbReference type="Rhea" id="RHEA:48224"/>
        <dbReference type="ChEBI" id="CHEBI:2181"/>
        <dbReference type="ChEBI" id="CHEBI:15377"/>
        <dbReference type="ChEBI" id="CHEBI:17006"/>
        <dbReference type="ChEBI" id="CHEBI:28691"/>
    </reaction>
    <physiologicalReaction direction="left-to-right" evidence="1">
        <dbReference type="Rhea" id="RHEA:48225"/>
    </physiologicalReaction>
</comment>
<keyword evidence="9" id="KW-0325">Glycoprotein</keyword>
<reference evidence="14 15" key="1">
    <citation type="submission" date="2024-01" db="EMBL/GenBank/DDBJ databases">
        <title>The genome of the rayed Mediterranean limpet Patella caerulea (Linnaeus, 1758).</title>
        <authorList>
            <person name="Anh-Thu Weber A."/>
            <person name="Halstead-Nussloch G."/>
        </authorList>
    </citation>
    <scope>NUCLEOTIDE SEQUENCE [LARGE SCALE GENOMIC DNA]</scope>
    <source>
        <strain evidence="14">AATW-2023a</strain>
        <tissue evidence="14">Whole specimen</tissue>
    </source>
</reference>
<dbReference type="InterPro" id="IPR031919">
    <property type="entry name" value="Fucosidase_C"/>
</dbReference>
<dbReference type="PIRSF" id="PIRSF001092">
    <property type="entry name" value="Alpha-L-fucosidase"/>
    <property type="match status" value="1"/>
</dbReference>
<dbReference type="Gene3D" id="3.20.20.80">
    <property type="entry name" value="Glycosidases"/>
    <property type="match status" value="1"/>
</dbReference>
<evidence type="ECO:0000259" key="13">
    <source>
        <dbReference type="Pfam" id="PF16757"/>
    </source>
</evidence>
<dbReference type="PRINTS" id="PR00741">
    <property type="entry name" value="GLHYDRLASE29"/>
</dbReference>
<evidence type="ECO:0000256" key="10">
    <source>
        <dbReference type="ARBA" id="ARBA00023295"/>
    </source>
</evidence>
<dbReference type="EC" id="3.2.1.51" evidence="6"/>
<keyword evidence="10 11" id="KW-0326">Glycosidase</keyword>
<dbReference type="GO" id="GO:0006004">
    <property type="term" value="P:fucose metabolic process"/>
    <property type="evidence" value="ECO:0007669"/>
    <property type="project" value="InterPro"/>
</dbReference>
<dbReference type="Gene3D" id="2.60.40.1180">
    <property type="entry name" value="Golgi alpha-mannosidase II"/>
    <property type="match status" value="1"/>
</dbReference>
<name>A0AAN8JH15_PATCE</name>
<dbReference type="SUPFAM" id="SSF51445">
    <property type="entry name" value="(Trans)glycosidases"/>
    <property type="match status" value="1"/>
</dbReference>
<feature type="domain" description="Alpha-L-fucosidase C-terminal" evidence="13">
    <location>
        <begin position="363"/>
        <end position="447"/>
    </location>
</feature>
<dbReference type="FunFam" id="2.60.40.1180:FF:000013">
    <property type="entry name" value="Alpha-L-fucosidase"/>
    <property type="match status" value="1"/>
</dbReference>
<keyword evidence="8 11" id="KW-0378">Hydrolase</keyword>
<dbReference type="GO" id="GO:0005764">
    <property type="term" value="C:lysosome"/>
    <property type="evidence" value="ECO:0007669"/>
    <property type="project" value="TreeGrafter"/>
</dbReference>
<protein>
    <recommendedName>
        <fullName evidence="6">alpha-L-fucosidase</fullName>
        <ecNumber evidence="6">3.2.1.51</ecNumber>
    </recommendedName>
</protein>
<dbReference type="FunFam" id="3.20.20.80:FF:000027">
    <property type="entry name" value="Alpha-L-fucosidase"/>
    <property type="match status" value="1"/>
</dbReference>
<evidence type="ECO:0000256" key="7">
    <source>
        <dbReference type="ARBA" id="ARBA00022729"/>
    </source>
</evidence>